<dbReference type="EMBL" id="JABSTU010000009">
    <property type="protein sequence ID" value="KAH8020340.1"/>
    <property type="molecule type" value="Genomic_DNA"/>
</dbReference>
<name>A0A9J6DDX4_RHIMP</name>
<evidence type="ECO:0000313" key="3">
    <source>
        <dbReference type="EMBL" id="KAH8020340.1"/>
    </source>
</evidence>
<feature type="compositionally biased region" description="Low complexity" evidence="1">
    <location>
        <begin position="59"/>
        <end position="68"/>
    </location>
</feature>
<feature type="compositionally biased region" description="Polar residues" evidence="1">
    <location>
        <begin position="25"/>
        <end position="39"/>
    </location>
</feature>
<protein>
    <submittedName>
        <fullName evidence="3">Uncharacterized protein</fullName>
    </submittedName>
</protein>
<dbReference type="EMBL" id="JABSTU010006756">
    <property type="protein sequence ID" value="KAH7932343.1"/>
    <property type="molecule type" value="Genomic_DNA"/>
</dbReference>
<organism evidence="3 4">
    <name type="scientific">Rhipicephalus microplus</name>
    <name type="common">Cattle tick</name>
    <name type="synonym">Boophilus microplus</name>
    <dbReference type="NCBI Taxonomy" id="6941"/>
    <lineage>
        <taxon>Eukaryota</taxon>
        <taxon>Metazoa</taxon>
        <taxon>Ecdysozoa</taxon>
        <taxon>Arthropoda</taxon>
        <taxon>Chelicerata</taxon>
        <taxon>Arachnida</taxon>
        <taxon>Acari</taxon>
        <taxon>Parasitiformes</taxon>
        <taxon>Ixodida</taxon>
        <taxon>Ixodoidea</taxon>
        <taxon>Ixodidae</taxon>
        <taxon>Rhipicephalinae</taxon>
        <taxon>Rhipicephalus</taxon>
        <taxon>Boophilus</taxon>
    </lineage>
</organism>
<gene>
    <name evidence="3" type="ORF">HPB51_000973</name>
    <name evidence="2" type="ORF">HPB51_029340</name>
</gene>
<sequence length="245" mass="25966">MPTAREPRKPSASVFNAPAILLRPCSTNNPPRTATIQETSGGGSGLKRKKAPNFCSPVETESTASEGSSENHDKLDESGGSSISTPSTSGSTESSAESEPLENSEPVDLVIKTPTPPEILPPKKQDMQPQQFPKPQAVRTQDDRQKPTQQQAPRIKDLRIDTAGRVASVLPVPPVGPPPNYFARPSREASSSQTKDADSRSQFSVASLAAPLLPASAASLANRGAMEQASLVDIISIRAAHFPLR</sequence>
<feature type="compositionally biased region" description="Polar residues" evidence="1">
    <location>
        <begin position="188"/>
        <end position="203"/>
    </location>
</feature>
<dbReference type="AlphaFoldDB" id="A0A9J6DDX4"/>
<evidence type="ECO:0000256" key="1">
    <source>
        <dbReference type="SAM" id="MobiDB-lite"/>
    </source>
</evidence>
<dbReference type="Proteomes" id="UP000821866">
    <property type="component" value="Chromosome 7"/>
</dbReference>
<feature type="region of interest" description="Disordered" evidence="1">
    <location>
        <begin position="22"/>
        <end position="203"/>
    </location>
</feature>
<feature type="compositionally biased region" description="Pro residues" evidence="1">
    <location>
        <begin position="171"/>
        <end position="180"/>
    </location>
</feature>
<reference evidence="3" key="1">
    <citation type="journal article" date="2020" name="Cell">
        <title>Large-Scale Comparative Analyses of Tick Genomes Elucidate Their Genetic Diversity and Vector Capacities.</title>
        <authorList>
            <consortium name="Tick Genome and Microbiome Consortium (TIGMIC)"/>
            <person name="Jia N."/>
            <person name="Wang J."/>
            <person name="Shi W."/>
            <person name="Du L."/>
            <person name="Sun Y."/>
            <person name="Zhan W."/>
            <person name="Jiang J.F."/>
            <person name="Wang Q."/>
            <person name="Zhang B."/>
            <person name="Ji P."/>
            <person name="Bell-Sakyi L."/>
            <person name="Cui X.M."/>
            <person name="Yuan T.T."/>
            <person name="Jiang B.G."/>
            <person name="Yang W.F."/>
            <person name="Lam T.T."/>
            <person name="Chang Q.C."/>
            <person name="Ding S.J."/>
            <person name="Wang X.J."/>
            <person name="Zhu J.G."/>
            <person name="Ruan X.D."/>
            <person name="Zhao L."/>
            <person name="Wei J.T."/>
            <person name="Ye R.Z."/>
            <person name="Que T.C."/>
            <person name="Du C.H."/>
            <person name="Zhou Y.H."/>
            <person name="Cheng J.X."/>
            <person name="Dai P.F."/>
            <person name="Guo W.B."/>
            <person name="Han X.H."/>
            <person name="Huang E.J."/>
            <person name="Li L.F."/>
            <person name="Wei W."/>
            <person name="Gao Y.C."/>
            <person name="Liu J.Z."/>
            <person name="Shao H.Z."/>
            <person name="Wang X."/>
            <person name="Wang C.C."/>
            <person name="Yang T.C."/>
            <person name="Huo Q.B."/>
            <person name="Li W."/>
            <person name="Chen H.Y."/>
            <person name="Chen S.E."/>
            <person name="Zhou L.G."/>
            <person name="Ni X.B."/>
            <person name="Tian J.H."/>
            <person name="Sheng Y."/>
            <person name="Liu T."/>
            <person name="Pan Y.S."/>
            <person name="Xia L.Y."/>
            <person name="Li J."/>
            <person name="Zhao F."/>
            <person name="Cao W.C."/>
        </authorList>
    </citation>
    <scope>NUCLEOTIDE SEQUENCE</scope>
    <source>
        <strain evidence="3">Rmic-2018</strain>
    </source>
</reference>
<reference evidence="3" key="2">
    <citation type="submission" date="2021-09" db="EMBL/GenBank/DDBJ databases">
        <authorList>
            <person name="Jia N."/>
            <person name="Wang J."/>
            <person name="Shi W."/>
            <person name="Du L."/>
            <person name="Sun Y."/>
            <person name="Zhan W."/>
            <person name="Jiang J."/>
            <person name="Wang Q."/>
            <person name="Zhang B."/>
            <person name="Ji P."/>
            <person name="Sakyi L.B."/>
            <person name="Cui X."/>
            <person name="Yuan T."/>
            <person name="Jiang B."/>
            <person name="Yang W."/>
            <person name="Lam T.T.-Y."/>
            <person name="Chang Q."/>
            <person name="Ding S."/>
            <person name="Wang X."/>
            <person name="Zhu J."/>
            <person name="Ruan X."/>
            <person name="Zhao L."/>
            <person name="Wei J."/>
            <person name="Que T."/>
            <person name="Du C."/>
            <person name="Cheng J."/>
            <person name="Dai P."/>
            <person name="Han X."/>
            <person name="Huang E."/>
            <person name="Gao Y."/>
            <person name="Liu J."/>
            <person name="Shao H."/>
            <person name="Ye R."/>
            <person name="Li L."/>
            <person name="Wei W."/>
            <person name="Wang X."/>
            <person name="Wang C."/>
            <person name="Huo Q."/>
            <person name="Li W."/>
            <person name="Guo W."/>
            <person name="Chen H."/>
            <person name="Chen S."/>
            <person name="Zhou L."/>
            <person name="Zhou L."/>
            <person name="Ni X."/>
            <person name="Tian J."/>
            <person name="Zhou Y."/>
            <person name="Sheng Y."/>
            <person name="Liu T."/>
            <person name="Pan Y."/>
            <person name="Xia L."/>
            <person name="Li J."/>
            <person name="Zhao F."/>
            <person name="Cao W."/>
        </authorList>
    </citation>
    <scope>NUCLEOTIDE SEQUENCE</scope>
    <source>
        <strain evidence="3">Rmic-2018</strain>
        <tissue evidence="3">Larvae</tissue>
    </source>
</reference>
<keyword evidence="4" id="KW-1185">Reference proteome</keyword>
<comment type="caution">
    <text evidence="3">The sequence shown here is derived from an EMBL/GenBank/DDBJ whole genome shotgun (WGS) entry which is preliminary data.</text>
</comment>
<accession>A0A9J6DDX4</accession>
<evidence type="ECO:0000313" key="2">
    <source>
        <dbReference type="EMBL" id="KAH7932343.1"/>
    </source>
</evidence>
<proteinExistence type="predicted"/>
<feature type="compositionally biased region" description="Low complexity" evidence="1">
    <location>
        <begin position="78"/>
        <end position="98"/>
    </location>
</feature>
<evidence type="ECO:0000313" key="4">
    <source>
        <dbReference type="Proteomes" id="UP000821866"/>
    </source>
</evidence>